<dbReference type="EMBL" id="MGKJ01000002">
    <property type="protein sequence ID" value="OGN25394.1"/>
    <property type="molecule type" value="Genomic_DNA"/>
</dbReference>
<organism evidence="2 3">
    <name type="scientific">Candidatus Yanofskybacteria bacterium RIFCSPLOWO2_01_FULL_43_22</name>
    <dbReference type="NCBI Taxonomy" id="1802695"/>
    <lineage>
        <taxon>Bacteria</taxon>
        <taxon>Candidatus Yanofskyibacteriota</taxon>
    </lineage>
</organism>
<sequence length="65" mass="7598">MDFLLMLILAVIYIPLKFFNFIGLPVFHSTGWYGLPNNLGYLLVAAFYVVIIYVIIKISRKFRLK</sequence>
<dbReference type="AlphaFoldDB" id="A0A1F8GJ24"/>
<keyword evidence="1" id="KW-0472">Membrane</keyword>
<reference evidence="2 3" key="1">
    <citation type="journal article" date="2016" name="Nat. Commun.">
        <title>Thousands of microbial genomes shed light on interconnected biogeochemical processes in an aquifer system.</title>
        <authorList>
            <person name="Anantharaman K."/>
            <person name="Brown C.T."/>
            <person name="Hug L.A."/>
            <person name="Sharon I."/>
            <person name="Castelle C.J."/>
            <person name="Probst A.J."/>
            <person name="Thomas B.C."/>
            <person name="Singh A."/>
            <person name="Wilkins M.J."/>
            <person name="Karaoz U."/>
            <person name="Brodie E.L."/>
            <person name="Williams K.H."/>
            <person name="Hubbard S.S."/>
            <person name="Banfield J.F."/>
        </authorList>
    </citation>
    <scope>NUCLEOTIDE SEQUENCE [LARGE SCALE GENOMIC DNA]</scope>
</reference>
<name>A0A1F8GJ24_9BACT</name>
<protein>
    <submittedName>
        <fullName evidence="2">Uncharacterized protein</fullName>
    </submittedName>
</protein>
<dbReference type="Proteomes" id="UP000178911">
    <property type="component" value="Unassembled WGS sequence"/>
</dbReference>
<evidence type="ECO:0000313" key="2">
    <source>
        <dbReference type="EMBL" id="OGN25394.1"/>
    </source>
</evidence>
<gene>
    <name evidence="2" type="ORF">A3A13_03375</name>
</gene>
<feature type="transmembrane region" description="Helical" evidence="1">
    <location>
        <begin position="39"/>
        <end position="56"/>
    </location>
</feature>
<accession>A0A1F8GJ24</accession>
<dbReference type="STRING" id="1802695.A3A13_03375"/>
<comment type="caution">
    <text evidence="2">The sequence shown here is derived from an EMBL/GenBank/DDBJ whole genome shotgun (WGS) entry which is preliminary data.</text>
</comment>
<feature type="transmembrane region" description="Helical" evidence="1">
    <location>
        <begin position="7"/>
        <end position="27"/>
    </location>
</feature>
<proteinExistence type="predicted"/>
<keyword evidence="1" id="KW-0812">Transmembrane</keyword>
<keyword evidence="1" id="KW-1133">Transmembrane helix</keyword>
<evidence type="ECO:0000313" key="3">
    <source>
        <dbReference type="Proteomes" id="UP000178911"/>
    </source>
</evidence>
<evidence type="ECO:0000256" key="1">
    <source>
        <dbReference type="SAM" id="Phobius"/>
    </source>
</evidence>